<dbReference type="InterPro" id="IPR052164">
    <property type="entry name" value="Anthracycline_SecMetBiosynth"/>
</dbReference>
<gene>
    <name evidence="2" type="ORF">HP550_03475</name>
</gene>
<dbReference type="Pfam" id="PF18029">
    <property type="entry name" value="Glyoxalase_6"/>
    <property type="match status" value="1"/>
</dbReference>
<sequence length="272" mass="29151">MAQQQRTYPQGVTSWVDIEQRDVDGALEFYGAVLGWTFHQASPPGAPRYVIAQVEGLDVAGVGEGADDPGWHTYVAADDLESVLDRITAAGGVVTTGPTVAGKGGTWAGFTDPQGVPLRLWQPKRRLGAQLVNAPGTWNFSDLRSDEPATAFYTRVFGWEFADLGFGTMIRMPRYGDHLAATTDPDIRERQAEVSVPPGFEDAIGWVAPAVENEAPHWHVTFAVADRDATAALATAHGGTVLDSEDTPWALTTTIQDPQGALFSGSQFTPPS</sequence>
<dbReference type="Pfam" id="PF00903">
    <property type="entry name" value="Glyoxalase"/>
    <property type="match status" value="1"/>
</dbReference>
<dbReference type="SUPFAM" id="SSF54593">
    <property type="entry name" value="Glyoxalase/Bleomycin resistance protein/Dihydroxybiphenyl dioxygenase"/>
    <property type="match status" value="1"/>
</dbReference>
<dbReference type="PANTHER" id="PTHR33993">
    <property type="entry name" value="GLYOXALASE-RELATED"/>
    <property type="match status" value="1"/>
</dbReference>
<dbReference type="InterPro" id="IPR004360">
    <property type="entry name" value="Glyas_Fos-R_dOase_dom"/>
</dbReference>
<dbReference type="InterPro" id="IPR029068">
    <property type="entry name" value="Glyas_Bleomycin-R_OHBP_Dase"/>
</dbReference>
<organism evidence="2 3">
    <name type="scientific">Cellulomonas humilata</name>
    <dbReference type="NCBI Taxonomy" id="144055"/>
    <lineage>
        <taxon>Bacteria</taxon>
        <taxon>Bacillati</taxon>
        <taxon>Actinomycetota</taxon>
        <taxon>Actinomycetes</taxon>
        <taxon>Micrococcales</taxon>
        <taxon>Cellulomonadaceae</taxon>
        <taxon>Cellulomonas</taxon>
    </lineage>
</organism>
<keyword evidence="3" id="KW-1185">Reference proteome</keyword>
<dbReference type="Gene3D" id="3.10.180.10">
    <property type="entry name" value="2,3-Dihydroxybiphenyl 1,2-Dioxygenase, domain 1"/>
    <property type="match status" value="2"/>
</dbReference>
<evidence type="ECO:0000313" key="2">
    <source>
        <dbReference type="EMBL" id="NUU16309.1"/>
    </source>
</evidence>
<dbReference type="RefSeq" id="WP_175346208.1">
    <property type="nucleotide sequence ID" value="NZ_JABMCI010000044.1"/>
</dbReference>
<protein>
    <submittedName>
        <fullName evidence="2">VOC family protein</fullName>
    </submittedName>
</protein>
<dbReference type="InterPro" id="IPR041581">
    <property type="entry name" value="Glyoxalase_6"/>
</dbReference>
<dbReference type="PANTHER" id="PTHR33993:SF14">
    <property type="entry name" value="GB|AAF24581.1"/>
    <property type="match status" value="1"/>
</dbReference>
<dbReference type="EMBL" id="JABMCI010000044">
    <property type="protein sequence ID" value="NUU16309.1"/>
    <property type="molecule type" value="Genomic_DNA"/>
</dbReference>
<name>A0A7Y6A0P5_9CELL</name>
<feature type="domain" description="VOC" evidence="1">
    <location>
        <begin position="11"/>
        <end position="123"/>
    </location>
</feature>
<proteinExistence type="predicted"/>
<comment type="caution">
    <text evidence="2">The sequence shown here is derived from an EMBL/GenBank/DDBJ whole genome shotgun (WGS) entry which is preliminary data.</text>
</comment>
<reference evidence="2 3" key="1">
    <citation type="submission" date="2020-05" db="EMBL/GenBank/DDBJ databases">
        <title>Genome Sequencing of Type Strains.</title>
        <authorList>
            <person name="Lemaire J.F."/>
            <person name="Inderbitzin P."/>
            <person name="Gregorio O.A."/>
            <person name="Collins S.B."/>
            <person name="Wespe N."/>
            <person name="Knight-Connoni V."/>
        </authorList>
    </citation>
    <scope>NUCLEOTIDE SEQUENCE [LARGE SCALE GENOMIC DNA]</scope>
    <source>
        <strain evidence="2 3">ATCC 25174</strain>
    </source>
</reference>
<dbReference type="CDD" id="cd07247">
    <property type="entry name" value="SgaA_N_like"/>
    <property type="match status" value="1"/>
</dbReference>
<evidence type="ECO:0000259" key="1">
    <source>
        <dbReference type="PROSITE" id="PS51819"/>
    </source>
</evidence>
<dbReference type="InterPro" id="IPR037523">
    <property type="entry name" value="VOC_core"/>
</dbReference>
<evidence type="ECO:0000313" key="3">
    <source>
        <dbReference type="Proteomes" id="UP000565724"/>
    </source>
</evidence>
<dbReference type="PROSITE" id="PS51819">
    <property type="entry name" value="VOC"/>
    <property type="match status" value="1"/>
</dbReference>
<dbReference type="AlphaFoldDB" id="A0A7Y6A0P5"/>
<accession>A0A7Y6A0P5</accession>
<dbReference type="Proteomes" id="UP000565724">
    <property type="component" value="Unassembled WGS sequence"/>
</dbReference>